<keyword evidence="8 10" id="KW-0414">Isoprene biosynthesis</keyword>
<evidence type="ECO:0000256" key="3">
    <source>
        <dbReference type="ARBA" id="ARBA00017473"/>
    </source>
</evidence>
<gene>
    <name evidence="10" type="primary">ispE</name>
    <name evidence="13" type="ORF">QEZ52_05060</name>
</gene>
<dbReference type="Pfam" id="PF08544">
    <property type="entry name" value="GHMP_kinases_C"/>
    <property type="match status" value="1"/>
</dbReference>
<dbReference type="RefSeq" id="WP_406648399.1">
    <property type="nucleotide sequence ID" value="NZ_CP123584.1"/>
</dbReference>
<keyword evidence="5 10" id="KW-0547">Nucleotide-binding</keyword>
<evidence type="ECO:0000256" key="10">
    <source>
        <dbReference type="HAMAP-Rule" id="MF_00061"/>
    </source>
</evidence>
<dbReference type="EC" id="2.7.1.148" evidence="2 10"/>
<dbReference type="Pfam" id="PF00288">
    <property type="entry name" value="GHMP_kinases_N"/>
    <property type="match status" value="1"/>
</dbReference>
<feature type="active site" evidence="10">
    <location>
        <position position="11"/>
    </location>
</feature>
<reference evidence="13 14" key="1">
    <citation type="submission" date="2023-04" db="EMBL/GenBank/DDBJ databases">
        <title>Complete genome sequence of Alisedimentitalea scapharcae.</title>
        <authorList>
            <person name="Rong J.-C."/>
            <person name="Yi M.-L."/>
            <person name="Zhao Q."/>
        </authorList>
    </citation>
    <scope>NUCLEOTIDE SEQUENCE [LARGE SCALE GENOMIC DNA]</scope>
    <source>
        <strain evidence="13 14">KCTC 42119</strain>
    </source>
</reference>
<name>A0ABZ2XUY3_9RHOB</name>
<evidence type="ECO:0000256" key="1">
    <source>
        <dbReference type="ARBA" id="ARBA00009684"/>
    </source>
</evidence>
<dbReference type="HAMAP" id="MF_00061">
    <property type="entry name" value="IspE"/>
    <property type="match status" value="1"/>
</dbReference>
<dbReference type="InterPro" id="IPR014721">
    <property type="entry name" value="Ribsml_uS5_D2-typ_fold_subgr"/>
</dbReference>
<protein>
    <recommendedName>
        <fullName evidence="3 10">4-diphosphocytidyl-2-C-methyl-D-erythritol kinase</fullName>
        <shortName evidence="10">CMK</shortName>
        <ecNumber evidence="2 10">2.7.1.148</ecNumber>
    </recommendedName>
    <alternativeName>
        <fullName evidence="9 10">4-(cytidine-5'-diphospho)-2-C-methyl-D-erythritol kinase</fullName>
    </alternativeName>
</protein>
<dbReference type="SUPFAM" id="SSF54211">
    <property type="entry name" value="Ribosomal protein S5 domain 2-like"/>
    <property type="match status" value="1"/>
</dbReference>
<dbReference type="GO" id="GO:0050515">
    <property type="term" value="F:4-(cytidine 5'-diphospho)-2-C-methyl-D-erythritol kinase activity"/>
    <property type="evidence" value="ECO:0007669"/>
    <property type="project" value="UniProtKB-EC"/>
</dbReference>
<feature type="domain" description="GHMP kinase N-terminal" evidence="11">
    <location>
        <begin position="68"/>
        <end position="140"/>
    </location>
</feature>
<dbReference type="InterPro" id="IPR020568">
    <property type="entry name" value="Ribosomal_Su5_D2-typ_SF"/>
</dbReference>
<evidence type="ECO:0000313" key="14">
    <source>
        <dbReference type="Proteomes" id="UP001623232"/>
    </source>
</evidence>
<evidence type="ECO:0000256" key="7">
    <source>
        <dbReference type="ARBA" id="ARBA00022840"/>
    </source>
</evidence>
<dbReference type="Gene3D" id="3.30.70.890">
    <property type="entry name" value="GHMP kinase, C-terminal domain"/>
    <property type="match status" value="1"/>
</dbReference>
<dbReference type="NCBIfam" id="NF011202">
    <property type="entry name" value="PRK14608.1"/>
    <property type="match status" value="1"/>
</dbReference>
<comment type="catalytic activity">
    <reaction evidence="10">
        <text>4-CDP-2-C-methyl-D-erythritol + ATP = 4-CDP-2-C-methyl-D-erythritol 2-phosphate + ADP + H(+)</text>
        <dbReference type="Rhea" id="RHEA:18437"/>
        <dbReference type="ChEBI" id="CHEBI:15378"/>
        <dbReference type="ChEBI" id="CHEBI:30616"/>
        <dbReference type="ChEBI" id="CHEBI:57823"/>
        <dbReference type="ChEBI" id="CHEBI:57919"/>
        <dbReference type="ChEBI" id="CHEBI:456216"/>
        <dbReference type="EC" id="2.7.1.148"/>
    </reaction>
</comment>
<evidence type="ECO:0000256" key="5">
    <source>
        <dbReference type="ARBA" id="ARBA00022741"/>
    </source>
</evidence>
<comment type="similarity">
    <text evidence="1 10">Belongs to the GHMP kinase family. IspE subfamily.</text>
</comment>
<evidence type="ECO:0000259" key="11">
    <source>
        <dbReference type="Pfam" id="PF00288"/>
    </source>
</evidence>
<feature type="binding site" evidence="10">
    <location>
        <begin position="92"/>
        <end position="102"/>
    </location>
    <ligand>
        <name>ATP</name>
        <dbReference type="ChEBI" id="CHEBI:30616"/>
    </ligand>
</feature>
<dbReference type="PANTHER" id="PTHR43527:SF2">
    <property type="entry name" value="4-DIPHOSPHOCYTIDYL-2-C-METHYL-D-ERYTHRITOL KINASE, CHLOROPLASTIC"/>
    <property type="match status" value="1"/>
</dbReference>
<dbReference type="InterPro" id="IPR006204">
    <property type="entry name" value="GHMP_kinase_N_dom"/>
</dbReference>
<feature type="active site" evidence="10">
    <location>
        <position position="131"/>
    </location>
</feature>
<proteinExistence type="inferred from homology"/>
<dbReference type="NCBIfam" id="TIGR00154">
    <property type="entry name" value="ispE"/>
    <property type="match status" value="1"/>
</dbReference>
<evidence type="ECO:0000256" key="4">
    <source>
        <dbReference type="ARBA" id="ARBA00022679"/>
    </source>
</evidence>
<organism evidence="13 14">
    <name type="scientific">Aliisedimentitalea scapharcae</name>
    <dbReference type="NCBI Taxonomy" id="1524259"/>
    <lineage>
        <taxon>Bacteria</taxon>
        <taxon>Pseudomonadati</taxon>
        <taxon>Pseudomonadota</taxon>
        <taxon>Alphaproteobacteria</taxon>
        <taxon>Rhodobacterales</taxon>
        <taxon>Roseobacteraceae</taxon>
        <taxon>Aliisedimentitalea</taxon>
    </lineage>
</organism>
<keyword evidence="4 10" id="KW-0808">Transferase</keyword>
<accession>A0ABZ2XUY3</accession>
<dbReference type="EMBL" id="CP123584">
    <property type="protein sequence ID" value="WZK89918.1"/>
    <property type="molecule type" value="Genomic_DNA"/>
</dbReference>
<keyword evidence="6 10" id="KW-0418">Kinase</keyword>
<sequence length="275" mass="28923">MTTVEVFAPAKINLTLHVTDQRADGYHLLDSLVVFADIGDTILAKASETLSLALDGPQGDQLTAEPDNLVLRAARLLAGNRGAALTLVKRLPVASGIGGGSADAAATLHALSQLWGLAIPESDAIVTLGADVPVCMESVPQRMTGIGDTLAPVPGLPRMDIVLVNPGVSVSTPSVFQNLSNKRNAPMPDPLPHWRGPVDFVDWLQTQRNDLLAPAITLQPVMQDTLQALRQTGAMHVGMSGSGATCFALFPKDGSAQLAAQSMPAPWWRAHGQIL</sequence>
<evidence type="ECO:0000256" key="9">
    <source>
        <dbReference type="ARBA" id="ARBA00032554"/>
    </source>
</evidence>
<evidence type="ECO:0000256" key="6">
    <source>
        <dbReference type="ARBA" id="ARBA00022777"/>
    </source>
</evidence>
<evidence type="ECO:0000313" key="13">
    <source>
        <dbReference type="EMBL" id="WZK89918.1"/>
    </source>
</evidence>
<comment type="function">
    <text evidence="10">Catalyzes the phosphorylation of the position 2 hydroxy group of 4-diphosphocytidyl-2C-methyl-D-erythritol.</text>
</comment>
<dbReference type="PIRSF" id="PIRSF010376">
    <property type="entry name" value="IspE"/>
    <property type="match status" value="1"/>
</dbReference>
<keyword evidence="7 10" id="KW-0067">ATP-binding</keyword>
<keyword evidence="14" id="KW-1185">Reference proteome</keyword>
<evidence type="ECO:0000256" key="2">
    <source>
        <dbReference type="ARBA" id="ARBA00012052"/>
    </source>
</evidence>
<dbReference type="SUPFAM" id="SSF55060">
    <property type="entry name" value="GHMP Kinase, C-terminal domain"/>
    <property type="match status" value="1"/>
</dbReference>
<dbReference type="Gene3D" id="3.30.230.10">
    <property type="match status" value="1"/>
</dbReference>
<dbReference type="InterPro" id="IPR013750">
    <property type="entry name" value="GHMP_kinase_C_dom"/>
</dbReference>
<dbReference type="PANTHER" id="PTHR43527">
    <property type="entry name" value="4-DIPHOSPHOCYTIDYL-2-C-METHYL-D-ERYTHRITOL KINASE, CHLOROPLASTIC"/>
    <property type="match status" value="1"/>
</dbReference>
<feature type="domain" description="GHMP kinase C-terminal" evidence="12">
    <location>
        <begin position="211"/>
        <end position="265"/>
    </location>
</feature>
<dbReference type="InterPro" id="IPR036554">
    <property type="entry name" value="GHMP_kinase_C_sf"/>
</dbReference>
<comment type="pathway">
    <text evidence="10">Isoprenoid biosynthesis; isopentenyl diphosphate biosynthesis via DXP pathway; isopentenyl diphosphate from 1-deoxy-D-xylulose 5-phosphate: step 3/6.</text>
</comment>
<evidence type="ECO:0000256" key="8">
    <source>
        <dbReference type="ARBA" id="ARBA00023229"/>
    </source>
</evidence>
<evidence type="ECO:0000259" key="12">
    <source>
        <dbReference type="Pfam" id="PF08544"/>
    </source>
</evidence>
<dbReference type="InterPro" id="IPR004424">
    <property type="entry name" value="IspE"/>
</dbReference>
<dbReference type="Proteomes" id="UP001623232">
    <property type="component" value="Chromosome"/>
</dbReference>